<dbReference type="Proteomes" id="UP000186720">
    <property type="component" value="Unassembled WGS sequence"/>
</dbReference>
<dbReference type="AlphaFoldDB" id="A0A1Q5ZTH5"/>
<accession>A0A1Q5ZTH5</accession>
<dbReference type="STRING" id="1302689.RG47T_0510"/>
<evidence type="ECO:0000313" key="2">
    <source>
        <dbReference type="Proteomes" id="UP000186720"/>
    </source>
</evidence>
<keyword evidence="2" id="KW-1185">Reference proteome</keyword>
<gene>
    <name evidence="1" type="ORF">RG47T_0510</name>
</gene>
<dbReference type="EMBL" id="MPPL01000001">
    <property type="protein sequence ID" value="OKS85071.1"/>
    <property type="molecule type" value="Genomic_DNA"/>
</dbReference>
<sequence length="39" mass="4255">MVLSGFYQGHANLSTQLKLVCCVCLRPVNKKAAAVIQIH</sequence>
<protein>
    <submittedName>
        <fullName evidence="1">Uncharacterized protein</fullName>
    </submittedName>
</protein>
<name>A0A1Q5ZTH5_9SPHI</name>
<comment type="caution">
    <text evidence="1">The sequence shown here is derived from an EMBL/GenBank/DDBJ whole genome shotgun (WGS) entry which is preliminary data.</text>
</comment>
<proteinExistence type="predicted"/>
<evidence type="ECO:0000313" key="1">
    <source>
        <dbReference type="EMBL" id="OKS85071.1"/>
    </source>
</evidence>
<organism evidence="1 2">
    <name type="scientific">Mucilaginibacter polytrichastri</name>
    <dbReference type="NCBI Taxonomy" id="1302689"/>
    <lineage>
        <taxon>Bacteria</taxon>
        <taxon>Pseudomonadati</taxon>
        <taxon>Bacteroidota</taxon>
        <taxon>Sphingobacteriia</taxon>
        <taxon>Sphingobacteriales</taxon>
        <taxon>Sphingobacteriaceae</taxon>
        <taxon>Mucilaginibacter</taxon>
    </lineage>
</organism>
<reference evidence="1 2" key="1">
    <citation type="submission" date="2016-11" db="EMBL/GenBank/DDBJ databases">
        <title>Whole Genome Sequencing of Mucilaginibacter polytrichastri RG4-7(T) isolated from the moss sample.</title>
        <authorList>
            <person name="Li Y."/>
        </authorList>
    </citation>
    <scope>NUCLEOTIDE SEQUENCE [LARGE SCALE GENOMIC DNA]</scope>
    <source>
        <strain evidence="1 2">RG4-7</strain>
    </source>
</reference>